<name>A0A0B1TFD3_OESDE</name>
<dbReference type="Proteomes" id="UP000053660">
    <property type="component" value="Unassembled WGS sequence"/>
</dbReference>
<feature type="domain" description="Acyl-CoA dehydrogenase 11-like C-terminal" evidence="1">
    <location>
        <begin position="5"/>
        <end position="55"/>
    </location>
</feature>
<sequence>HHIPGSLLIRYATDEDATKADVAVAKRWCCEQPLVDLKMDWMGADRVKLDRDIVFENFSEHSSSKL</sequence>
<feature type="non-terminal residue" evidence="2">
    <location>
        <position position="1"/>
    </location>
</feature>
<accession>A0A0B1TFD3</accession>
<evidence type="ECO:0000313" key="2">
    <source>
        <dbReference type="EMBL" id="KHJ95974.1"/>
    </source>
</evidence>
<evidence type="ECO:0000313" key="3">
    <source>
        <dbReference type="Proteomes" id="UP000053660"/>
    </source>
</evidence>
<gene>
    <name evidence="2" type="ORF">OESDEN_04071</name>
</gene>
<proteinExistence type="predicted"/>
<organism evidence="2 3">
    <name type="scientific">Oesophagostomum dentatum</name>
    <name type="common">Nodular worm</name>
    <dbReference type="NCBI Taxonomy" id="61180"/>
    <lineage>
        <taxon>Eukaryota</taxon>
        <taxon>Metazoa</taxon>
        <taxon>Ecdysozoa</taxon>
        <taxon>Nematoda</taxon>
        <taxon>Chromadorea</taxon>
        <taxon>Rhabditida</taxon>
        <taxon>Rhabditina</taxon>
        <taxon>Rhabditomorpha</taxon>
        <taxon>Strongyloidea</taxon>
        <taxon>Strongylidae</taxon>
        <taxon>Oesophagostomum</taxon>
    </lineage>
</organism>
<dbReference type="Pfam" id="PF22217">
    <property type="entry name" value="ACDH-11_C"/>
    <property type="match status" value="1"/>
</dbReference>
<protein>
    <recommendedName>
        <fullName evidence="1">Acyl-CoA dehydrogenase 11-like C-terminal domain-containing protein</fullName>
    </recommendedName>
</protein>
<dbReference type="InterPro" id="IPR053998">
    <property type="entry name" value="ACDH-11_C"/>
</dbReference>
<keyword evidence="3" id="KW-1185">Reference proteome</keyword>
<evidence type="ECO:0000259" key="1">
    <source>
        <dbReference type="Pfam" id="PF22217"/>
    </source>
</evidence>
<dbReference type="OrthoDB" id="5811916at2759"/>
<dbReference type="EMBL" id="KN549795">
    <property type="protein sequence ID" value="KHJ95974.1"/>
    <property type="molecule type" value="Genomic_DNA"/>
</dbReference>
<reference evidence="2 3" key="1">
    <citation type="submission" date="2014-03" db="EMBL/GenBank/DDBJ databases">
        <title>Draft genome of the hookworm Oesophagostomum dentatum.</title>
        <authorList>
            <person name="Mitreva M."/>
        </authorList>
    </citation>
    <scope>NUCLEOTIDE SEQUENCE [LARGE SCALE GENOMIC DNA]</scope>
    <source>
        <strain evidence="2 3">OD-Hann</strain>
    </source>
</reference>
<dbReference type="AlphaFoldDB" id="A0A0B1TFD3"/>